<dbReference type="OrthoDB" id="287932at2"/>
<dbReference type="InterPro" id="IPR011008">
    <property type="entry name" value="Dimeric_a/b-barrel"/>
</dbReference>
<dbReference type="AlphaFoldDB" id="E6TW65"/>
<evidence type="ECO:0000259" key="1">
    <source>
        <dbReference type="PROSITE" id="PS51725"/>
    </source>
</evidence>
<dbReference type="PROSITE" id="PS51725">
    <property type="entry name" value="ABM"/>
    <property type="match status" value="1"/>
</dbReference>
<reference evidence="2" key="1">
    <citation type="submission" date="2010-12" db="EMBL/GenBank/DDBJ databases">
        <title>Complete sequence of Bacillus cellulosilyticus DSM 2522.</title>
        <authorList>
            <consortium name="US DOE Joint Genome Institute"/>
            <person name="Lucas S."/>
            <person name="Copeland A."/>
            <person name="Lapidus A."/>
            <person name="Cheng J.-F."/>
            <person name="Bruce D."/>
            <person name="Goodwin L."/>
            <person name="Pitluck S."/>
            <person name="Chertkov O."/>
            <person name="Detter J.C."/>
            <person name="Han C."/>
            <person name="Tapia R."/>
            <person name="Land M."/>
            <person name="Hauser L."/>
            <person name="Jeffries C."/>
            <person name="Kyrpides N."/>
            <person name="Ivanova N."/>
            <person name="Mikhailova N."/>
            <person name="Brumm P."/>
            <person name="Mead D."/>
            <person name="Woyke T."/>
        </authorList>
    </citation>
    <scope>NUCLEOTIDE SEQUENCE [LARGE SCALE GENOMIC DNA]</scope>
    <source>
        <strain evidence="2">DSM 2522</strain>
    </source>
</reference>
<dbReference type="SUPFAM" id="SSF54909">
    <property type="entry name" value="Dimeric alpha+beta barrel"/>
    <property type="match status" value="1"/>
</dbReference>
<feature type="domain" description="ABM" evidence="1">
    <location>
        <begin position="2"/>
        <end position="91"/>
    </location>
</feature>
<sequence length="96" mass="11299">MHIIHAHIHVKEEKRDAFLEEVKPLITGSQAEEGNITYRLYEDTEAPNQFVMLEEWVDQKAIDIHNETEHFKNFGKKAKDYFKQAPEVKVFAVTEQ</sequence>
<dbReference type="HOGENOM" id="CLU_131496_11_0_9"/>
<gene>
    <name evidence="2" type="ordered locus">Bcell_2767</name>
</gene>
<keyword evidence="2" id="KW-0560">Oxidoreductase</keyword>
<proteinExistence type="predicted"/>
<dbReference type="Pfam" id="PF03992">
    <property type="entry name" value="ABM"/>
    <property type="match status" value="1"/>
</dbReference>
<organism evidence="2 3">
    <name type="scientific">Evansella cellulosilytica (strain ATCC 21833 / DSM 2522 / FERM P-1141 / JCM 9156 / N-4)</name>
    <name type="common">Bacillus cellulosilyticus</name>
    <dbReference type="NCBI Taxonomy" id="649639"/>
    <lineage>
        <taxon>Bacteria</taxon>
        <taxon>Bacillati</taxon>
        <taxon>Bacillota</taxon>
        <taxon>Bacilli</taxon>
        <taxon>Bacillales</taxon>
        <taxon>Bacillaceae</taxon>
        <taxon>Evansella</taxon>
    </lineage>
</organism>
<keyword evidence="3" id="KW-1185">Reference proteome</keyword>
<evidence type="ECO:0000313" key="2">
    <source>
        <dbReference type="EMBL" id="ADU31021.1"/>
    </source>
</evidence>
<dbReference type="STRING" id="649639.Bcell_2767"/>
<dbReference type="Proteomes" id="UP000001401">
    <property type="component" value="Chromosome"/>
</dbReference>
<dbReference type="EMBL" id="CP002394">
    <property type="protein sequence ID" value="ADU31021.1"/>
    <property type="molecule type" value="Genomic_DNA"/>
</dbReference>
<dbReference type="eggNOG" id="COG1359">
    <property type="taxonomic scope" value="Bacteria"/>
</dbReference>
<keyword evidence="2" id="KW-0503">Monooxygenase</keyword>
<evidence type="ECO:0000313" key="3">
    <source>
        <dbReference type="Proteomes" id="UP000001401"/>
    </source>
</evidence>
<dbReference type="Gene3D" id="3.30.70.100">
    <property type="match status" value="1"/>
</dbReference>
<dbReference type="GO" id="GO:0004497">
    <property type="term" value="F:monooxygenase activity"/>
    <property type="evidence" value="ECO:0007669"/>
    <property type="project" value="UniProtKB-KW"/>
</dbReference>
<dbReference type="InterPro" id="IPR007138">
    <property type="entry name" value="ABM_dom"/>
</dbReference>
<dbReference type="InterPro" id="IPR050744">
    <property type="entry name" value="AI-2_Isomerase_LsrG"/>
</dbReference>
<dbReference type="PANTHER" id="PTHR33336">
    <property type="entry name" value="QUINOL MONOOXYGENASE YGIN-RELATED"/>
    <property type="match status" value="1"/>
</dbReference>
<dbReference type="KEGG" id="bco:Bcell_2767"/>
<accession>E6TW65</accession>
<dbReference type="PANTHER" id="PTHR33336:SF3">
    <property type="entry name" value="ABM DOMAIN-CONTAINING PROTEIN"/>
    <property type="match status" value="1"/>
</dbReference>
<name>E6TW65_EVAC2</name>
<protein>
    <submittedName>
        <fullName evidence="2">Antibiotic biosynthesis monooxygenase</fullName>
    </submittedName>
</protein>
<dbReference type="RefSeq" id="WP_013489354.1">
    <property type="nucleotide sequence ID" value="NC_014829.1"/>
</dbReference>